<evidence type="ECO:0000313" key="12">
    <source>
        <dbReference type="EMBL" id="ETN84465.1"/>
    </source>
</evidence>
<dbReference type="GO" id="GO:0000045">
    <property type="term" value="P:autophagosome assembly"/>
    <property type="evidence" value="ECO:0007669"/>
    <property type="project" value="TreeGrafter"/>
</dbReference>
<dbReference type="GO" id="GO:0043495">
    <property type="term" value="F:protein-membrane adaptor activity"/>
    <property type="evidence" value="ECO:0007669"/>
    <property type="project" value="TreeGrafter"/>
</dbReference>
<evidence type="ECO:0000256" key="7">
    <source>
        <dbReference type="ARBA" id="ARBA00023006"/>
    </source>
</evidence>
<evidence type="ECO:0000256" key="5">
    <source>
        <dbReference type="ARBA" id="ARBA00022448"/>
    </source>
</evidence>
<evidence type="ECO:0000313" key="13">
    <source>
        <dbReference type="Proteomes" id="UP000053676"/>
    </source>
</evidence>
<dbReference type="GO" id="GO:0006869">
    <property type="term" value="P:lipid transport"/>
    <property type="evidence" value="ECO:0007669"/>
    <property type="project" value="UniProtKB-KW"/>
</dbReference>
<dbReference type="PANTHER" id="PTHR13190">
    <property type="entry name" value="AUTOPHAGY-RELATED 2, ISOFORM A"/>
    <property type="match status" value="1"/>
</dbReference>
<dbReference type="EMBL" id="KI657942">
    <property type="protein sequence ID" value="ETN84465.1"/>
    <property type="molecule type" value="Genomic_DNA"/>
</dbReference>
<keyword evidence="7" id="KW-0072">Autophagy</keyword>
<dbReference type="GO" id="GO:0034045">
    <property type="term" value="C:phagophore assembly site membrane"/>
    <property type="evidence" value="ECO:0007669"/>
    <property type="project" value="UniProtKB-SubCell"/>
</dbReference>
<protein>
    <recommendedName>
        <fullName evidence="4">Autophagy-related protein 2</fullName>
    </recommendedName>
</protein>
<keyword evidence="5" id="KW-0813">Transport</keyword>
<comment type="catalytic activity">
    <reaction evidence="11">
        <text>a 1,2-diacyl-sn-glycero-3-phosphoethanolamine(in) = a 1,2-diacyl-sn-glycero-3-phosphoethanolamine(out)</text>
        <dbReference type="Rhea" id="RHEA:38895"/>
        <dbReference type="ChEBI" id="CHEBI:64612"/>
    </reaction>
</comment>
<evidence type="ECO:0000256" key="2">
    <source>
        <dbReference type="ARBA" id="ARBA00004623"/>
    </source>
</evidence>
<keyword evidence="9" id="KW-0472">Membrane</keyword>
<evidence type="ECO:0000256" key="3">
    <source>
        <dbReference type="ARBA" id="ARBA00009714"/>
    </source>
</evidence>
<evidence type="ECO:0000256" key="10">
    <source>
        <dbReference type="ARBA" id="ARBA00024479"/>
    </source>
</evidence>
<dbReference type="STRING" id="51031.W2TQY5"/>
<gene>
    <name evidence="12" type="ORF">NECAME_06868</name>
</gene>
<comment type="similarity">
    <text evidence="3">Belongs to the ATG2 family.</text>
</comment>
<dbReference type="GO" id="GO:0061908">
    <property type="term" value="C:phagophore"/>
    <property type="evidence" value="ECO:0007669"/>
    <property type="project" value="TreeGrafter"/>
</dbReference>
<evidence type="ECO:0000256" key="4">
    <source>
        <dbReference type="ARBA" id="ARBA00018070"/>
    </source>
</evidence>
<evidence type="ECO:0000256" key="9">
    <source>
        <dbReference type="ARBA" id="ARBA00023136"/>
    </source>
</evidence>
<dbReference type="KEGG" id="nai:NECAME_06868"/>
<evidence type="ECO:0000256" key="8">
    <source>
        <dbReference type="ARBA" id="ARBA00023055"/>
    </source>
</evidence>
<reference evidence="13" key="1">
    <citation type="journal article" date="2014" name="Nat. Genet.">
        <title>Genome of the human hookworm Necator americanus.</title>
        <authorList>
            <person name="Tang Y.T."/>
            <person name="Gao X."/>
            <person name="Rosa B.A."/>
            <person name="Abubucker S."/>
            <person name="Hallsworth-Pepin K."/>
            <person name="Martin J."/>
            <person name="Tyagi R."/>
            <person name="Heizer E."/>
            <person name="Zhang X."/>
            <person name="Bhonagiri-Palsikar V."/>
            <person name="Minx P."/>
            <person name="Warren W.C."/>
            <person name="Wang Q."/>
            <person name="Zhan B."/>
            <person name="Hotez P.J."/>
            <person name="Sternberg P.W."/>
            <person name="Dougall A."/>
            <person name="Gaze S.T."/>
            <person name="Mulvenna J."/>
            <person name="Sotillo J."/>
            <person name="Ranganathan S."/>
            <person name="Rabelo E.M."/>
            <person name="Wilson R.K."/>
            <person name="Felgner P.L."/>
            <person name="Bethony J."/>
            <person name="Hawdon J.M."/>
            <person name="Gasser R.B."/>
            <person name="Loukas A."/>
            <person name="Mitreva M."/>
        </authorList>
    </citation>
    <scope>NUCLEOTIDE SEQUENCE [LARGE SCALE GENOMIC DNA]</scope>
</reference>
<comment type="catalytic activity">
    <reaction evidence="10">
        <text>a 1,2-diacyl-sn-glycero-3-phospho-L-serine(in) = a 1,2-diacyl-sn-glycero-3-phospho-L-serine(out)</text>
        <dbReference type="Rhea" id="RHEA:38663"/>
        <dbReference type="ChEBI" id="CHEBI:57262"/>
    </reaction>
</comment>
<name>W2TQY5_NECAM</name>
<dbReference type="Proteomes" id="UP000053676">
    <property type="component" value="Unassembled WGS sequence"/>
</dbReference>
<comment type="subcellular location">
    <subcellularLocation>
        <location evidence="1">Endoplasmic reticulum membrane</location>
        <topology evidence="1">Peripheral membrane protein</topology>
    </subcellularLocation>
    <subcellularLocation>
        <location evidence="2">Preautophagosomal structure membrane</location>
        <topology evidence="2">Peripheral membrane protein</topology>
    </subcellularLocation>
</comment>
<dbReference type="PANTHER" id="PTHR13190:SF1">
    <property type="entry name" value="AUTOPHAGY-RELATED 2, ISOFORM A"/>
    <property type="match status" value="1"/>
</dbReference>
<organism evidence="12 13">
    <name type="scientific">Necator americanus</name>
    <name type="common">Human hookworm</name>
    <dbReference type="NCBI Taxonomy" id="51031"/>
    <lineage>
        <taxon>Eukaryota</taxon>
        <taxon>Metazoa</taxon>
        <taxon>Ecdysozoa</taxon>
        <taxon>Nematoda</taxon>
        <taxon>Chromadorea</taxon>
        <taxon>Rhabditida</taxon>
        <taxon>Rhabditina</taxon>
        <taxon>Rhabditomorpha</taxon>
        <taxon>Strongyloidea</taxon>
        <taxon>Ancylostomatidae</taxon>
        <taxon>Bunostominae</taxon>
        <taxon>Necator</taxon>
    </lineage>
</organism>
<keyword evidence="8" id="KW-0445">Lipid transport</keyword>
<dbReference type="GO" id="GO:0032266">
    <property type="term" value="F:phosphatidylinositol-3-phosphate binding"/>
    <property type="evidence" value="ECO:0007669"/>
    <property type="project" value="TreeGrafter"/>
</dbReference>
<evidence type="ECO:0000256" key="1">
    <source>
        <dbReference type="ARBA" id="ARBA00004406"/>
    </source>
</evidence>
<keyword evidence="13" id="KW-1185">Reference proteome</keyword>
<dbReference type="InterPro" id="IPR026849">
    <property type="entry name" value="ATG2"/>
</dbReference>
<dbReference type="GO" id="GO:0034727">
    <property type="term" value="P:piecemeal microautophagy of the nucleus"/>
    <property type="evidence" value="ECO:0007669"/>
    <property type="project" value="TreeGrafter"/>
</dbReference>
<evidence type="ECO:0000256" key="6">
    <source>
        <dbReference type="ARBA" id="ARBA00022824"/>
    </source>
</evidence>
<dbReference type="OrthoDB" id="18982at2759"/>
<accession>W2TQY5</accession>
<dbReference type="GO" id="GO:0005789">
    <property type="term" value="C:endoplasmic reticulum membrane"/>
    <property type="evidence" value="ECO:0007669"/>
    <property type="project" value="UniProtKB-SubCell"/>
</dbReference>
<proteinExistence type="inferred from homology"/>
<evidence type="ECO:0000256" key="11">
    <source>
        <dbReference type="ARBA" id="ARBA00024615"/>
    </source>
</evidence>
<sequence length="123" mass="13617">MSSEGVLNMMSTGVQFPASADKITCLQGFVVRKTQKTQPNPLGYRQARDDLELAAQEDRASGQSSFRSVLKVAPKTFIRPLVVSSQIGYQLLGGLRAQLRPDVYQDERHKWKDEEVPGGSGQH</sequence>
<dbReference type="GO" id="GO:0061723">
    <property type="term" value="P:glycophagy"/>
    <property type="evidence" value="ECO:0007669"/>
    <property type="project" value="TreeGrafter"/>
</dbReference>
<dbReference type="AlphaFoldDB" id="W2TQY5"/>
<keyword evidence="6" id="KW-0256">Endoplasmic reticulum</keyword>
<dbReference type="GO" id="GO:0061709">
    <property type="term" value="P:reticulophagy"/>
    <property type="evidence" value="ECO:0007669"/>
    <property type="project" value="TreeGrafter"/>
</dbReference>
<dbReference type="GO" id="GO:0000422">
    <property type="term" value="P:autophagy of mitochondrion"/>
    <property type="evidence" value="ECO:0007669"/>
    <property type="project" value="TreeGrafter"/>
</dbReference>